<comment type="caution">
    <text evidence="2">The sequence shown here is derived from an EMBL/GenBank/DDBJ whole genome shotgun (WGS) entry which is preliminary data.</text>
</comment>
<dbReference type="InterPro" id="IPR016181">
    <property type="entry name" value="Acyl_CoA_acyltransferase"/>
</dbReference>
<dbReference type="Pfam" id="PF08445">
    <property type="entry name" value="FR47"/>
    <property type="match status" value="1"/>
</dbReference>
<dbReference type="InterPro" id="IPR013653">
    <property type="entry name" value="GCN5-like_dom"/>
</dbReference>
<keyword evidence="2" id="KW-0808">Transferase</keyword>
<dbReference type="EMBL" id="JAVIIZ010000039">
    <property type="protein sequence ID" value="MDX8476657.1"/>
    <property type="molecule type" value="Genomic_DNA"/>
</dbReference>
<evidence type="ECO:0000259" key="1">
    <source>
        <dbReference type="PROSITE" id="PS51186"/>
    </source>
</evidence>
<evidence type="ECO:0000313" key="3">
    <source>
        <dbReference type="Proteomes" id="UP001271780"/>
    </source>
</evidence>
<dbReference type="Gene3D" id="3.40.630.30">
    <property type="match status" value="1"/>
</dbReference>
<organism evidence="2 3">
    <name type="scientific">Mesorhizobium dulcispinae</name>
    <dbReference type="NCBI Taxonomy" id="3072316"/>
    <lineage>
        <taxon>Bacteria</taxon>
        <taxon>Pseudomonadati</taxon>
        <taxon>Pseudomonadota</taxon>
        <taxon>Alphaproteobacteria</taxon>
        <taxon>Hyphomicrobiales</taxon>
        <taxon>Phyllobacteriaceae</taxon>
        <taxon>Mesorhizobium</taxon>
    </lineage>
</organism>
<keyword evidence="2" id="KW-0012">Acyltransferase</keyword>
<dbReference type="RefSeq" id="WP_320319103.1">
    <property type="nucleotide sequence ID" value="NZ_JAVIIX010000037.1"/>
</dbReference>
<dbReference type="InterPro" id="IPR000182">
    <property type="entry name" value="GNAT_dom"/>
</dbReference>
<sequence length="232" mass="25408">MTLETEFAPLDEPILFALGSKHHKMRLRHGLAMRYKPDVAPFAAVIVDTLEAFSDLRELVDFGETVGMFTASAPRVPDSWRIVRQRPIDQMVLRNDPPSPEHAAQTIELRRADVTAMLALTAETQPGPFLRRTIAMGRYVGIKVPDGTLAAMVGERLGLSGFTEVSAVCTAPAQRGKGYAGSLVSSIAAGILAQGHLPFLHVKNENEARGVYERIGFRLRKTMMLTAITPTE</sequence>
<dbReference type="Proteomes" id="UP001271780">
    <property type="component" value="Unassembled WGS sequence"/>
</dbReference>
<dbReference type="EC" id="2.3.1.-" evidence="2"/>
<protein>
    <submittedName>
        <fullName evidence="2">GNAT family N-acetyltransferase</fullName>
        <ecNumber evidence="2">2.3.1.-</ecNumber>
    </submittedName>
</protein>
<reference evidence="2 3" key="1">
    <citation type="submission" date="2023-08" db="EMBL/GenBank/DDBJ databases">
        <title>Implementing the SeqCode for naming new Mesorhizobium species isolated from Vachellia karroo root nodules.</title>
        <authorList>
            <person name="Van Lill M."/>
        </authorList>
    </citation>
    <scope>NUCLEOTIDE SEQUENCE [LARGE SCALE GENOMIC DNA]</scope>
    <source>
        <strain evidence="2 3">VK23A</strain>
    </source>
</reference>
<feature type="domain" description="N-acetyltransferase" evidence="1">
    <location>
        <begin position="91"/>
        <end position="232"/>
    </location>
</feature>
<dbReference type="GO" id="GO:0016746">
    <property type="term" value="F:acyltransferase activity"/>
    <property type="evidence" value="ECO:0007669"/>
    <property type="project" value="UniProtKB-KW"/>
</dbReference>
<dbReference type="PROSITE" id="PS51186">
    <property type="entry name" value="GNAT"/>
    <property type="match status" value="1"/>
</dbReference>
<keyword evidence="3" id="KW-1185">Reference proteome</keyword>
<dbReference type="SUPFAM" id="SSF55729">
    <property type="entry name" value="Acyl-CoA N-acyltransferases (Nat)"/>
    <property type="match status" value="1"/>
</dbReference>
<evidence type="ECO:0000313" key="2">
    <source>
        <dbReference type="EMBL" id="MDX8476657.1"/>
    </source>
</evidence>
<accession>A0ABU4XPI1</accession>
<name>A0ABU4XPI1_9HYPH</name>
<gene>
    <name evidence="2" type="ORF">RFM27_31820</name>
</gene>
<proteinExistence type="predicted"/>